<dbReference type="Gene3D" id="2.40.128.680">
    <property type="match status" value="1"/>
</dbReference>
<organism evidence="1 2">
    <name type="scientific">Diaphorina citri</name>
    <name type="common">Asian citrus psyllid</name>
    <dbReference type="NCBI Taxonomy" id="121845"/>
    <lineage>
        <taxon>Eukaryota</taxon>
        <taxon>Metazoa</taxon>
        <taxon>Ecdysozoa</taxon>
        <taxon>Arthropoda</taxon>
        <taxon>Hexapoda</taxon>
        <taxon>Insecta</taxon>
        <taxon>Pterygota</taxon>
        <taxon>Neoptera</taxon>
        <taxon>Paraneoptera</taxon>
        <taxon>Hemiptera</taxon>
        <taxon>Sternorrhyncha</taxon>
        <taxon>Psylloidea</taxon>
        <taxon>Psyllidae</taxon>
        <taxon>Diaphorininae</taxon>
        <taxon>Diaphorina</taxon>
    </lineage>
</organism>
<dbReference type="GO" id="GO:0032299">
    <property type="term" value="C:ribonuclease H2 complex"/>
    <property type="evidence" value="ECO:0007669"/>
    <property type="project" value="InterPro"/>
</dbReference>
<dbReference type="InterPro" id="IPR013924">
    <property type="entry name" value="RNase_H2_suC"/>
</dbReference>
<dbReference type="PANTHER" id="PTHR47204:SF1">
    <property type="entry name" value="RIBONUCLEASE H2 SUBUNIT C"/>
    <property type="match status" value="1"/>
</dbReference>
<name>A0A1S3DDM6_DIACI</name>
<dbReference type="KEGG" id="dci:103516364"/>
<dbReference type="OMA" id="RGYPLMG"/>
<evidence type="ECO:0000313" key="2">
    <source>
        <dbReference type="RefSeq" id="XP_008479554.1"/>
    </source>
</evidence>
<accession>A0A1S3DDM6</accession>
<dbReference type="Pfam" id="PF08615">
    <property type="entry name" value="RNase_H2_suC"/>
    <property type="match status" value="1"/>
</dbReference>
<protein>
    <submittedName>
        <fullName evidence="2">Ribonuclease H2 subunit C</fullName>
    </submittedName>
</protein>
<dbReference type="GeneID" id="103516364"/>
<dbReference type="AlphaFoldDB" id="A0A1S3DDM6"/>
<dbReference type="CDD" id="cd09271">
    <property type="entry name" value="RNase_H2-C"/>
    <property type="match status" value="1"/>
</dbReference>
<proteinExistence type="predicted"/>
<dbReference type="RefSeq" id="XP_008479554.1">
    <property type="nucleotide sequence ID" value="XM_008481332.3"/>
</dbReference>
<dbReference type="PANTHER" id="PTHR47204">
    <property type="entry name" value="OS02G0168900 PROTEIN"/>
    <property type="match status" value="1"/>
</dbReference>
<dbReference type="PaxDb" id="121845-A0A1S3DDM6"/>
<keyword evidence="1" id="KW-1185">Reference proteome</keyword>
<evidence type="ECO:0000313" key="1">
    <source>
        <dbReference type="Proteomes" id="UP000079169"/>
    </source>
</evidence>
<dbReference type="GO" id="GO:0006401">
    <property type="term" value="P:RNA catabolic process"/>
    <property type="evidence" value="ECO:0007669"/>
    <property type="project" value="InterPro"/>
</dbReference>
<dbReference type="Proteomes" id="UP000079169">
    <property type="component" value="Unplaced"/>
</dbReference>
<reference evidence="2" key="1">
    <citation type="submission" date="2025-08" db="UniProtKB">
        <authorList>
            <consortium name="RefSeq"/>
        </authorList>
    </citation>
    <scope>IDENTIFICATION</scope>
</reference>
<gene>
    <name evidence="2" type="primary">LOC103516364</name>
</gene>
<sequence length="138" mass="15561">MSITLNINTDVLESPKTSSVHSMPFYIDHDGPANVSKYFSSYLKPSSSDNALDASFRGLPLKGTSISVPDGFKGLIFTETNQHQAEDDERNFFLKDNFNKITYWNYDKLPSKNDAIVSALDWIHISQAVSILVLNQQW</sequence>
<dbReference type="STRING" id="121845.A0A1S3DDM6"/>